<dbReference type="Proteomes" id="UP000193689">
    <property type="component" value="Unassembled WGS sequence"/>
</dbReference>
<name>A0A1Y2EHK9_9PEZI</name>
<dbReference type="InParanoid" id="A0A1Y2EHK9"/>
<keyword evidence="2" id="KW-1185">Reference proteome</keyword>
<gene>
    <name evidence="1" type="ORF">BCR38DRAFT_786</name>
</gene>
<protein>
    <submittedName>
        <fullName evidence="1">Uncharacterized protein</fullName>
    </submittedName>
</protein>
<comment type="caution">
    <text evidence="1">The sequence shown here is derived from an EMBL/GenBank/DDBJ whole genome shotgun (WGS) entry which is preliminary data.</text>
</comment>
<evidence type="ECO:0000313" key="1">
    <source>
        <dbReference type="EMBL" id="ORY70927.1"/>
    </source>
</evidence>
<organism evidence="1 2">
    <name type="scientific">Pseudomassariella vexata</name>
    <dbReference type="NCBI Taxonomy" id="1141098"/>
    <lineage>
        <taxon>Eukaryota</taxon>
        <taxon>Fungi</taxon>
        <taxon>Dikarya</taxon>
        <taxon>Ascomycota</taxon>
        <taxon>Pezizomycotina</taxon>
        <taxon>Sordariomycetes</taxon>
        <taxon>Xylariomycetidae</taxon>
        <taxon>Amphisphaeriales</taxon>
        <taxon>Pseudomassariaceae</taxon>
        <taxon>Pseudomassariella</taxon>
    </lineage>
</organism>
<dbReference type="RefSeq" id="XP_040720519.1">
    <property type="nucleotide sequence ID" value="XM_040865642.1"/>
</dbReference>
<dbReference type="EMBL" id="MCFJ01000001">
    <property type="protein sequence ID" value="ORY70927.1"/>
    <property type="molecule type" value="Genomic_DNA"/>
</dbReference>
<dbReference type="GeneID" id="63781854"/>
<dbReference type="AlphaFoldDB" id="A0A1Y2EHK9"/>
<reference evidence="1 2" key="1">
    <citation type="submission" date="2016-07" db="EMBL/GenBank/DDBJ databases">
        <title>Pervasive Adenine N6-methylation of Active Genes in Fungi.</title>
        <authorList>
            <consortium name="DOE Joint Genome Institute"/>
            <person name="Mondo S.J."/>
            <person name="Dannebaum R.O."/>
            <person name="Kuo R.C."/>
            <person name="Labutti K."/>
            <person name="Haridas S."/>
            <person name="Kuo A."/>
            <person name="Salamov A."/>
            <person name="Ahrendt S.R."/>
            <person name="Lipzen A."/>
            <person name="Sullivan W."/>
            <person name="Andreopoulos W.B."/>
            <person name="Clum A."/>
            <person name="Lindquist E."/>
            <person name="Daum C."/>
            <person name="Ramamoorthy G.K."/>
            <person name="Gryganskyi A."/>
            <person name="Culley D."/>
            <person name="Magnuson J.K."/>
            <person name="James T.Y."/>
            <person name="O'Malley M.A."/>
            <person name="Stajich J.E."/>
            <person name="Spatafora J.W."/>
            <person name="Visel A."/>
            <person name="Grigoriev I.V."/>
        </authorList>
    </citation>
    <scope>NUCLEOTIDE SEQUENCE [LARGE SCALE GENOMIC DNA]</scope>
    <source>
        <strain evidence="1 2">CBS 129021</strain>
    </source>
</reference>
<proteinExistence type="predicted"/>
<evidence type="ECO:0000313" key="2">
    <source>
        <dbReference type="Proteomes" id="UP000193689"/>
    </source>
</evidence>
<sequence>MPSGSPPLIGCLWLGDHVTPLSRLAWGHVLNHQPSHPHLETTALPCYLSSWPDYAQLAWLITRRVDMYMSILFDTPTLYHLPTSPRLVPPCLPCQVAQSNPRRVWSRFILQSLRTGSAPAQSTVCVDGLISGPCPAEGFFPIYPWYEVRTSCYLGMGSNGCNQIKCMRSLVPGHGGARSAILGECNPPRLTSVNSP</sequence>
<accession>A0A1Y2EHK9</accession>